<proteinExistence type="predicted"/>
<organism evidence="2 3">
    <name type="scientific">Streptantibioticus cattleyicolor (strain ATCC 35852 / DSM 46488 / JCM 4925 / NBRC 14057 / NRRL 8057)</name>
    <name type="common">Streptomyces cattleya</name>
    <dbReference type="NCBI Taxonomy" id="1003195"/>
    <lineage>
        <taxon>Bacteria</taxon>
        <taxon>Bacillati</taxon>
        <taxon>Actinomycetota</taxon>
        <taxon>Actinomycetes</taxon>
        <taxon>Kitasatosporales</taxon>
        <taxon>Streptomycetaceae</taxon>
        <taxon>Streptantibioticus</taxon>
    </lineage>
</organism>
<reference evidence="3" key="1">
    <citation type="submission" date="2011-12" db="EMBL/GenBank/DDBJ databases">
        <title>Complete genome sequence of Streptomyces cattleya strain DSM 46488.</title>
        <authorList>
            <person name="Ou H.-Y."/>
            <person name="Li P."/>
            <person name="Zhao C."/>
            <person name="O'Hagan D."/>
            <person name="Deng Z."/>
        </authorList>
    </citation>
    <scope>NUCLEOTIDE SEQUENCE [LARGE SCALE GENOMIC DNA]</scope>
    <source>
        <strain evidence="3">ATCC 35852 / DSM 46488 / JCM 4925 / NBRC 14057 / NRRL 8057</strain>
    </source>
</reference>
<protein>
    <submittedName>
        <fullName evidence="2">Secreted protein</fullName>
    </submittedName>
</protein>
<accession>G8WTX6</accession>
<dbReference type="PATRIC" id="fig|1003195.11.peg.3489"/>
<dbReference type="STRING" id="1003195.SCATT_19500"/>
<accession>F8JUB2</accession>
<dbReference type="KEGG" id="sct:SCAT_1959"/>
<evidence type="ECO:0000313" key="3">
    <source>
        <dbReference type="Proteomes" id="UP000007842"/>
    </source>
</evidence>
<sequence length="262" mass="26568">MPYVSSRARILAACSALVVALLAVAASAPLPMTIAQPGDTADVLGRYQSTQVITVSGAATRGTAGQLRMVTIKATGPDASVHLLDVVEGWFRTDRAVMPTDAVYPGNGSPQQIARQNADEMKQSQDAATTAALRYLRLSPARVNVKLRLADVGGPSAGLMFTLGIIDKIRGDGHGGDLTGGRVIAGTGTIDASGAVGAVGGVALKEQAAKRDGATVFLAPRDECTDAKASLPAGLTLVPVADLGGALDALDALSTGRPLPSC</sequence>
<evidence type="ECO:0000256" key="1">
    <source>
        <dbReference type="SAM" id="SignalP"/>
    </source>
</evidence>
<dbReference type="Proteomes" id="UP000007842">
    <property type="component" value="Chromosome"/>
</dbReference>
<dbReference type="Gene3D" id="3.30.230.10">
    <property type="match status" value="1"/>
</dbReference>
<gene>
    <name evidence="2" type="ordered locus">SCATT_19500</name>
</gene>
<dbReference type="RefSeq" id="WP_014142714.1">
    <property type="nucleotide sequence ID" value="NC_016111.1"/>
</dbReference>
<evidence type="ECO:0000313" key="2">
    <source>
        <dbReference type="EMBL" id="AEW94321.1"/>
    </source>
</evidence>
<dbReference type="EMBL" id="CP003219">
    <property type="protein sequence ID" value="AEW94321.1"/>
    <property type="molecule type" value="Genomic_DNA"/>
</dbReference>
<dbReference type="HOGENOM" id="CLU_042037_0_0_11"/>
<dbReference type="SUPFAM" id="SSF54211">
    <property type="entry name" value="Ribosomal protein S5 domain 2-like"/>
    <property type="match status" value="1"/>
</dbReference>
<dbReference type="InterPro" id="IPR014721">
    <property type="entry name" value="Ribsml_uS5_D2-typ_fold_subgr"/>
</dbReference>
<dbReference type="AlphaFoldDB" id="F8JUB2"/>
<dbReference type="KEGG" id="scy:SCATT_19500"/>
<feature type="signal peptide" evidence="1">
    <location>
        <begin position="1"/>
        <end position="25"/>
    </location>
</feature>
<keyword evidence="1" id="KW-0732">Signal</keyword>
<keyword evidence="3" id="KW-1185">Reference proteome</keyword>
<feature type="chain" id="PRO_5003373671" evidence="1">
    <location>
        <begin position="26"/>
        <end position="262"/>
    </location>
</feature>
<name>F8JUB2_STREN</name>
<dbReference type="InterPro" id="IPR020568">
    <property type="entry name" value="Ribosomal_Su5_D2-typ_SF"/>
</dbReference>
<dbReference type="OrthoDB" id="2356897at2"/>
<dbReference type="eggNOG" id="COG3480">
    <property type="taxonomic scope" value="Bacteria"/>
</dbReference>